<gene>
    <name evidence="8" type="primary">cmk</name>
    <name evidence="10" type="ORF">EDC37_103148</name>
</gene>
<dbReference type="HAMAP" id="MF_00238">
    <property type="entry name" value="Cytidyl_kinase_type1"/>
    <property type="match status" value="1"/>
</dbReference>
<dbReference type="GO" id="GO:0005829">
    <property type="term" value="C:cytosol"/>
    <property type="evidence" value="ECO:0007669"/>
    <property type="project" value="TreeGrafter"/>
</dbReference>
<evidence type="ECO:0000313" key="10">
    <source>
        <dbReference type="EMBL" id="TCS80978.1"/>
    </source>
</evidence>
<dbReference type="EMBL" id="SMAA01000003">
    <property type="protein sequence ID" value="TCS80978.1"/>
    <property type="molecule type" value="Genomic_DNA"/>
</dbReference>
<dbReference type="AlphaFoldDB" id="A0A4R3KCY0"/>
<dbReference type="PANTHER" id="PTHR21299">
    <property type="entry name" value="CYTIDYLATE KINASE/PANTOATE-BETA-ALANINE LIGASE"/>
    <property type="match status" value="1"/>
</dbReference>
<keyword evidence="3 8" id="KW-0547">Nucleotide-binding</keyword>
<dbReference type="NCBIfam" id="TIGR00017">
    <property type="entry name" value="cmk"/>
    <property type="match status" value="1"/>
</dbReference>
<dbReference type="InterPro" id="IPR027417">
    <property type="entry name" value="P-loop_NTPase"/>
</dbReference>
<protein>
    <recommendedName>
        <fullName evidence="8">Cytidylate kinase</fullName>
        <shortName evidence="8">CK</shortName>
        <ecNumber evidence="8">2.7.4.25</ecNumber>
    </recommendedName>
    <alternativeName>
        <fullName evidence="8">Cytidine monophosphate kinase</fullName>
        <shortName evidence="8">CMP kinase</shortName>
    </alternativeName>
</protein>
<reference evidence="10 11" key="1">
    <citation type="submission" date="2019-03" db="EMBL/GenBank/DDBJ databases">
        <title>Genomic Encyclopedia of Type Strains, Phase IV (KMG-IV): sequencing the most valuable type-strain genomes for metagenomic binning, comparative biology and taxonomic classification.</title>
        <authorList>
            <person name="Goeker M."/>
        </authorList>
    </citation>
    <scope>NUCLEOTIDE SEQUENCE [LARGE SCALE GENOMIC DNA]</scope>
    <source>
        <strain evidence="10 11">DSM 20467</strain>
    </source>
</reference>
<evidence type="ECO:0000259" key="9">
    <source>
        <dbReference type="Pfam" id="PF02224"/>
    </source>
</evidence>
<dbReference type="Pfam" id="PF02224">
    <property type="entry name" value="Cytidylate_kin"/>
    <property type="match status" value="1"/>
</dbReference>
<dbReference type="CDD" id="cd02020">
    <property type="entry name" value="CMPK"/>
    <property type="match status" value="1"/>
</dbReference>
<dbReference type="GO" id="GO:0036430">
    <property type="term" value="F:CMP kinase activity"/>
    <property type="evidence" value="ECO:0007669"/>
    <property type="project" value="RHEA"/>
</dbReference>
<dbReference type="InterPro" id="IPR011994">
    <property type="entry name" value="Cytidylate_kinase_dom"/>
</dbReference>
<evidence type="ECO:0000256" key="1">
    <source>
        <dbReference type="ARBA" id="ARBA00009427"/>
    </source>
</evidence>
<evidence type="ECO:0000256" key="2">
    <source>
        <dbReference type="ARBA" id="ARBA00022679"/>
    </source>
</evidence>
<comment type="similarity">
    <text evidence="1 8">Belongs to the cytidylate kinase family. Type 1 subfamily.</text>
</comment>
<dbReference type="OrthoDB" id="9807434at2"/>
<comment type="catalytic activity">
    <reaction evidence="7 8">
        <text>CMP + ATP = CDP + ADP</text>
        <dbReference type="Rhea" id="RHEA:11600"/>
        <dbReference type="ChEBI" id="CHEBI:30616"/>
        <dbReference type="ChEBI" id="CHEBI:58069"/>
        <dbReference type="ChEBI" id="CHEBI:60377"/>
        <dbReference type="ChEBI" id="CHEBI:456216"/>
        <dbReference type="EC" id="2.7.4.25"/>
    </reaction>
</comment>
<evidence type="ECO:0000256" key="4">
    <source>
        <dbReference type="ARBA" id="ARBA00022777"/>
    </source>
</evidence>
<keyword evidence="8" id="KW-0963">Cytoplasm</keyword>
<evidence type="ECO:0000256" key="5">
    <source>
        <dbReference type="ARBA" id="ARBA00022840"/>
    </source>
</evidence>
<dbReference type="InterPro" id="IPR003136">
    <property type="entry name" value="Cytidylate_kin"/>
</dbReference>
<comment type="catalytic activity">
    <reaction evidence="6 8">
        <text>dCMP + ATP = dCDP + ADP</text>
        <dbReference type="Rhea" id="RHEA:25094"/>
        <dbReference type="ChEBI" id="CHEBI:30616"/>
        <dbReference type="ChEBI" id="CHEBI:57566"/>
        <dbReference type="ChEBI" id="CHEBI:58593"/>
        <dbReference type="ChEBI" id="CHEBI:456216"/>
        <dbReference type="EC" id="2.7.4.25"/>
    </reaction>
</comment>
<dbReference type="Proteomes" id="UP000295188">
    <property type="component" value="Unassembled WGS sequence"/>
</dbReference>
<dbReference type="SUPFAM" id="SSF52540">
    <property type="entry name" value="P-loop containing nucleoside triphosphate hydrolases"/>
    <property type="match status" value="1"/>
</dbReference>
<evidence type="ECO:0000256" key="6">
    <source>
        <dbReference type="ARBA" id="ARBA00047615"/>
    </source>
</evidence>
<keyword evidence="4 8" id="KW-0418">Kinase</keyword>
<dbReference type="PANTHER" id="PTHR21299:SF2">
    <property type="entry name" value="CYTIDYLATE KINASE"/>
    <property type="match status" value="1"/>
</dbReference>
<evidence type="ECO:0000256" key="3">
    <source>
        <dbReference type="ARBA" id="ARBA00022741"/>
    </source>
</evidence>
<evidence type="ECO:0000256" key="7">
    <source>
        <dbReference type="ARBA" id="ARBA00048478"/>
    </source>
</evidence>
<evidence type="ECO:0000256" key="8">
    <source>
        <dbReference type="HAMAP-Rule" id="MF_00238"/>
    </source>
</evidence>
<comment type="subcellular location">
    <subcellularLocation>
        <location evidence="8">Cytoplasm</location>
    </subcellularLocation>
</comment>
<dbReference type="Gene3D" id="3.40.50.300">
    <property type="entry name" value="P-loop containing nucleotide triphosphate hydrolases"/>
    <property type="match status" value="1"/>
</dbReference>
<keyword evidence="5 8" id="KW-0067">ATP-binding</keyword>
<proteinExistence type="inferred from homology"/>
<dbReference type="GO" id="GO:0005524">
    <property type="term" value="F:ATP binding"/>
    <property type="evidence" value="ECO:0007669"/>
    <property type="project" value="UniProtKB-UniRule"/>
</dbReference>
<keyword evidence="11" id="KW-1185">Reference proteome</keyword>
<sequence length="221" mass="24410">MKKKVIAIDGPAGAGKSTVAQRVAAKLGYTYIDTGAMYRAAAWKVLQENSMDALTDEVILQTVKDIDVRLQYINKVTKVFVDGVEVSDQLRTPAVSRVVSQVARLGSVRKKMVLLQRKMAQNGAIVMDGRDIASYVLPTADVKVFLTASVEERAKRRFAQMVKKGYKVDLAELKEEITARDKADKERTISPLVKTEDAVLLDTTFMSADEATEKILSLVLK</sequence>
<dbReference type="RefSeq" id="WP_132547730.1">
    <property type="nucleotide sequence ID" value="NZ_SMAA01000003.1"/>
</dbReference>
<feature type="binding site" evidence="8">
    <location>
        <begin position="10"/>
        <end position="18"/>
    </location>
    <ligand>
        <name>ATP</name>
        <dbReference type="ChEBI" id="CHEBI:30616"/>
    </ligand>
</feature>
<evidence type="ECO:0000313" key="11">
    <source>
        <dbReference type="Proteomes" id="UP000295188"/>
    </source>
</evidence>
<dbReference type="GO" id="GO:0006220">
    <property type="term" value="P:pyrimidine nucleotide metabolic process"/>
    <property type="evidence" value="ECO:0007669"/>
    <property type="project" value="UniProtKB-UniRule"/>
</dbReference>
<dbReference type="GO" id="GO:0015949">
    <property type="term" value="P:nucleobase-containing small molecule interconversion"/>
    <property type="evidence" value="ECO:0007669"/>
    <property type="project" value="TreeGrafter"/>
</dbReference>
<comment type="caution">
    <text evidence="10">The sequence shown here is derived from an EMBL/GenBank/DDBJ whole genome shotgun (WGS) entry which is preliminary data.</text>
</comment>
<keyword evidence="2 8" id="KW-0808">Transferase</keyword>
<dbReference type="GO" id="GO:0036431">
    <property type="term" value="F:dCMP kinase activity"/>
    <property type="evidence" value="ECO:0007669"/>
    <property type="project" value="InterPro"/>
</dbReference>
<accession>A0A4R3KCY0</accession>
<dbReference type="EC" id="2.7.4.25" evidence="8"/>
<name>A0A4R3KCY0_9FIRM</name>
<organism evidence="10 11">
    <name type="scientific">Pectinatus cerevisiiphilus</name>
    <dbReference type="NCBI Taxonomy" id="86956"/>
    <lineage>
        <taxon>Bacteria</taxon>
        <taxon>Bacillati</taxon>
        <taxon>Bacillota</taxon>
        <taxon>Negativicutes</taxon>
        <taxon>Selenomonadales</taxon>
        <taxon>Selenomonadaceae</taxon>
        <taxon>Pectinatus</taxon>
    </lineage>
</organism>
<feature type="domain" description="Cytidylate kinase" evidence="9">
    <location>
        <begin position="6"/>
        <end position="219"/>
    </location>
</feature>